<name>L2GVS2_VAVCU</name>
<accession>L2GVS2</accession>
<dbReference type="OMA" id="MIIKVRD"/>
<dbReference type="Proteomes" id="UP000011081">
    <property type="component" value="Unassembled WGS sequence"/>
</dbReference>
<dbReference type="HOGENOM" id="CLU_1215530_0_0_1"/>
<dbReference type="GeneID" id="19878975"/>
<gene>
    <name evidence="1" type="ORF">VCUG_01093</name>
</gene>
<dbReference type="AlphaFoldDB" id="L2GVS2"/>
<dbReference type="VEuPathDB" id="MicrosporidiaDB:VCUG_01093"/>
<dbReference type="EMBL" id="GL877418">
    <property type="protein sequence ID" value="ELA47442.1"/>
    <property type="molecule type" value="Genomic_DNA"/>
</dbReference>
<dbReference type="InParanoid" id="L2GVS2"/>
<reference evidence="2" key="1">
    <citation type="submission" date="2011-03" db="EMBL/GenBank/DDBJ databases">
        <title>The genome sequence of Vavraia culicis strain floridensis.</title>
        <authorList>
            <consortium name="The Broad Institute Genome Sequencing Platform"/>
            <person name="Cuomo C."/>
            <person name="Becnel J."/>
            <person name="Sanscrainte N."/>
            <person name="Young S.K."/>
            <person name="Zeng Q."/>
            <person name="Gargeya S."/>
            <person name="Fitzgerald M."/>
            <person name="Haas B."/>
            <person name="Abouelleil A."/>
            <person name="Alvarado L."/>
            <person name="Arachchi H.M."/>
            <person name="Berlin A."/>
            <person name="Chapman S.B."/>
            <person name="Gearin G."/>
            <person name="Goldberg J."/>
            <person name="Griggs A."/>
            <person name="Gujja S."/>
            <person name="Hansen M."/>
            <person name="Heiman D."/>
            <person name="Howarth C."/>
            <person name="Larimer J."/>
            <person name="Lui A."/>
            <person name="MacDonald P.J.P."/>
            <person name="McCowen C."/>
            <person name="Montmayeur A."/>
            <person name="Murphy C."/>
            <person name="Neiman D."/>
            <person name="Pearson M."/>
            <person name="Priest M."/>
            <person name="Roberts A."/>
            <person name="Saif S."/>
            <person name="Shea T."/>
            <person name="Sisk P."/>
            <person name="Stolte C."/>
            <person name="Sykes S."/>
            <person name="Wortman J."/>
            <person name="Nusbaum C."/>
            <person name="Birren B."/>
        </authorList>
    </citation>
    <scope>NUCLEOTIDE SEQUENCE [LARGE SCALE GENOMIC DNA]</scope>
    <source>
        <strain evidence="2">floridensis</strain>
    </source>
</reference>
<dbReference type="OrthoDB" id="10285542at2759"/>
<protein>
    <recommendedName>
        <fullName evidence="3">Proliferating cell nuclear antigen</fullName>
    </recommendedName>
</protein>
<evidence type="ECO:0008006" key="3">
    <source>
        <dbReference type="Google" id="ProtNLM"/>
    </source>
</evidence>
<dbReference type="RefSeq" id="XP_008074112.1">
    <property type="nucleotide sequence ID" value="XM_008075921.1"/>
</dbReference>
<evidence type="ECO:0000313" key="2">
    <source>
        <dbReference type="Proteomes" id="UP000011081"/>
    </source>
</evidence>
<proteinExistence type="predicted"/>
<evidence type="ECO:0000313" key="1">
    <source>
        <dbReference type="EMBL" id="ELA47442.1"/>
    </source>
</evidence>
<organism evidence="1 2">
    <name type="scientific">Vavraia culicis (isolate floridensis)</name>
    <name type="common">Microsporidian parasite</name>
    <dbReference type="NCBI Taxonomy" id="948595"/>
    <lineage>
        <taxon>Eukaryota</taxon>
        <taxon>Fungi</taxon>
        <taxon>Fungi incertae sedis</taxon>
        <taxon>Microsporidia</taxon>
        <taxon>Pleistophoridae</taxon>
        <taxon>Vavraia</taxon>
    </lineage>
</organism>
<keyword evidence="2" id="KW-1185">Reference proteome</keyword>
<sequence>MIIKVRDIPFFKSIIRSMTNIEYLTFRTTNNKLIISSALINIYYVEIDSTLLEFSDYQVTDFSVNANLLKKILKFFKTQLIIRMNGSLELCYESTKKNYDISVPFIKTIKNELNEMGDVETLFVVQPVDLNFLQNFKKTTYNCTDKLVVKQNIEGGAEEMEFDVDILKASGVPFTCDNLWLGPTKSIRSFVENTVFMFNHSMLQVTFVFKKQKNCKFIVQIPKLYEKD</sequence>